<reference evidence="8" key="2">
    <citation type="submission" date="2025-08" db="UniProtKB">
        <authorList>
            <consortium name="Ensembl"/>
        </authorList>
    </citation>
    <scope>IDENTIFICATION</scope>
</reference>
<comment type="function">
    <text evidence="5">Component of the small ribosomal subunit. The ribosome is a large ribonucleoprotein complex responsible for the synthesis of proteins in the cell.</text>
</comment>
<reference evidence="8" key="1">
    <citation type="journal article" date="2020" name="Gigascience">
        <title>An improved pig reference genome sequence to enable pig genetics and genomics research.</title>
        <authorList>
            <person name="Warr A."/>
            <person name="Affara N."/>
            <person name="Aken B."/>
            <person name="Beiki H."/>
            <person name="Bickhart D.M."/>
            <person name="Billis K."/>
            <person name="Chow W."/>
            <person name="Eory L."/>
            <person name="Finlayson H.A."/>
            <person name="Flicek P."/>
            <person name="Giron C.G."/>
            <person name="Griffin D.K."/>
            <person name="Hall R."/>
            <person name="Hannum G."/>
            <person name="Hourlier T."/>
            <person name="Howe K."/>
            <person name="Hume D.A."/>
            <person name="Izuogu O."/>
            <person name="Kim K."/>
            <person name="Koren S."/>
            <person name="Liu H."/>
            <person name="Manchanda N."/>
            <person name="Martin F.J."/>
            <person name="Nonneman D.J."/>
            <person name="O'Connor R.E."/>
            <person name="Phillippy A.M."/>
            <person name="Rohrer G.A."/>
            <person name="Rosen B.D."/>
            <person name="Rund L.A."/>
            <person name="Sargent C.A."/>
            <person name="Schook L.B."/>
            <person name="Schroeder S.G."/>
            <person name="Schwartz A.S."/>
            <person name="Skinner B.M."/>
            <person name="Talbot R."/>
            <person name="Tseng E."/>
            <person name="Tuggle C.K."/>
            <person name="Watson M."/>
            <person name="Smith T.P.L."/>
            <person name="Archibald A.L."/>
        </authorList>
    </citation>
    <scope>NUCLEOTIDE SEQUENCE [LARGE SCALE GENOMIC DNA]</scope>
    <source>
        <strain evidence="8">Duroc</strain>
    </source>
</reference>
<evidence type="ECO:0000256" key="2">
    <source>
        <dbReference type="ARBA" id="ARBA00022980"/>
    </source>
</evidence>
<evidence type="ECO:0000256" key="6">
    <source>
        <dbReference type="RuleBase" id="RU366057"/>
    </source>
</evidence>
<name>A0A8W4F9X9_PIG</name>
<dbReference type="FunFam" id="1.10.10.10:FF:000166">
    <property type="entry name" value="40S ribosomal protein S25"/>
    <property type="match status" value="1"/>
</dbReference>
<evidence type="ECO:0000256" key="5">
    <source>
        <dbReference type="ARBA" id="ARBA00045746"/>
    </source>
</evidence>
<keyword evidence="9" id="KW-1185">Reference proteome</keyword>
<evidence type="ECO:0000256" key="7">
    <source>
        <dbReference type="SAM" id="MobiDB-lite"/>
    </source>
</evidence>
<dbReference type="Gene3D" id="3.30.63.20">
    <property type="match status" value="1"/>
</dbReference>
<keyword evidence="3 6" id="KW-0687">Ribonucleoprotein</keyword>
<sequence length="119" mass="13107">MPDDKKNDAGTSSKKNKDPVNKSGAEAKKKKRSKGKAQDKRNNLVSFDQVTYTLCKEVPNWRSCRAVVSERLKICGSLGRAALQELLSKELTHLVSKHRAHVIYTRNTKGGDGPAAEDA</sequence>
<dbReference type="GeneTree" id="ENSGT00390000004856"/>
<dbReference type="PANTHER" id="PTHR12850">
    <property type="entry name" value="40S RIBOSOMAL PROTEIN S25"/>
    <property type="match status" value="1"/>
</dbReference>
<dbReference type="Proteomes" id="UP000008227">
    <property type="component" value="Chromosome 6"/>
</dbReference>
<evidence type="ECO:0000313" key="8">
    <source>
        <dbReference type="Ensembl" id="ENSSSCP00000075102.1"/>
    </source>
</evidence>
<proteinExistence type="inferred from homology"/>
<organism evidence="8 9">
    <name type="scientific">Sus scrofa</name>
    <name type="common">Pig</name>
    <dbReference type="NCBI Taxonomy" id="9823"/>
    <lineage>
        <taxon>Eukaryota</taxon>
        <taxon>Metazoa</taxon>
        <taxon>Chordata</taxon>
        <taxon>Craniata</taxon>
        <taxon>Vertebrata</taxon>
        <taxon>Euteleostomi</taxon>
        <taxon>Mammalia</taxon>
        <taxon>Eutheria</taxon>
        <taxon>Laurasiatheria</taxon>
        <taxon>Artiodactyla</taxon>
        <taxon>Suina</taxon>
        <taxon>Suidae</taxon>
        <taxon>Sus</taxon>
    </lineage>
</organism>
<dbReference type="GO" id="GO:0003735">
    <property type="term" value="F:structural constituent of ribosome"/>
    <property type="evidence" value="ECO:0000318"/>
    <property type="project" value="GO_Central"/>
</dbReference>
<dbReference type="Ensembl" id="ENSSSCT00000103697.1">
    <property type="protein sequence ID" value="ENSSSCP00000075102.1"/>
    <property type="gene ID" value="ENSSSCG00000052362.1"/>
</dbReference>
<evidence type="ECO:0000313" key="9">
    <source>
        <dbReference type="Proteomes" id="UP000008227"/>
    </source>
</evidence>
<protein>
    <recommendedName>
        <fullName evidence="6">40S ribosomal protein S25</fullName>
    </recommendedName>
</protein>
<dbReference type="Pfam" id="PF03297">
    <property type="entry name" value="Ribosomal_S25"/>
    <property type="match status" value="1"/>
</dbReference>
<evidence type="ECO:0000256" key="1">
    <source>
        <dbReference type="ARBA" id="ARBA00009106"/>
    </source>
</evidence>
<evidence type="ECO:0000256" key="4">
    <source>
        <dbReference type="ARBA" id="ARBA00035021"/>
    </source>
</evidence>
<dbReference type="GO" id="GO:0022627">
    <property type="term" value="C:cytosolic small ribosomal subunit"/>
    <property type="evidence" value="ECO:0000318"/>
    <property type="project" value="GO_Central"/>
</dbReference>
<keyword evidence="2 6" id="KW-0689">Ribosomal protein</keyword>
<reference evidence="8" key="3">
    <citation type="submission" date="2025-09" db="UniProtKB">
        <authorList>
            <consortium name="Ensembl"/>
        </authorList>
    </citation>
    <scope>IDENTIFICATION</scope>
</reference>
<dbReference type="AlphaFoldDB" id="A0A8W4F9X9"/>
<comment type="similarity">
    <text evidence="1 6">Belongs to the eukaryotic ribosomal protein eS25 family.</text>
</comment>
<comment type="subunit">
    <text evidence="4">Component of the small ribosomal subunit.</text>
</comment>
<accession>A0A8W4F9X9</accession>
<dbReference type="InterPro" id="IPR004977">
    <property type="entry name" value="Ribosomal_eS25"/>
</dbReference>
<evidence type="ECO:0000256" key="3">
    <source>
        <dbReference type="ARBA" id="ARBA00023274"/>
    </source>
</evidence>
<feature type="region of interest" description="Disordered" evidence="7">
    <location>
        <begin position="1"/>
        <end position="42"/>
    </location>
</feature>